<evidence type="ECO:0000313" key="11">
    <source>
        <dbReference type="Proteomes" id="UP000034778"/>
    </source>
</evidence>
<evidence type="ECO:0000256" key="1">
    <source>
        <dbReference type="ARBA" id="ARBA00004141"/>
    </source>
</evidence>
<evidence type="ECO:0000256" key="4">
    <source>
        <dbReference type="ARBA" id="ARBA00022692"/>
    </source>
</evidence>
<protein>
    <recommendedName>
        <fullName evidence="9">Protein-export membrane protein SecG</fullName>
    </recommendedName>
</protein>
<evidence type="ECO:0000313" key="10">
    <source>
        <dbReference type="EMBL" id="KKP44990.1"/>
    </source>
</evidence>
<keyword evidence="8 9" id="KW-0472">Membrane</keyword>
<dbReference type="GO" id="GO:0015450">
    <property type="term" value="F:protein-transporting ATPase activity"/>
    <property type="evidence" value="ECO:0007669"/>
    <property type="project" value="UniProtKB-UniRule"/>
</dbReference>
<evidence type="ECO:0000256" key="2">
    <source>
        <dbReference type="ARBA" id="ARBA00008445"/>
    </source>
</evidence>
<dbReference type="GO" id="GO:0005886">
    <property type="term" value="C:plasma membrane"/>
    <property type="evidence" value="ECO:0007669"/>
    <property type="project" value="UniProtKB-SubCell"/>
</dbReference>
<keyword evidence="9" id="KW-1003">Cell membrane</keyword>
<dbReference type="AlphaFoldDB" id="A0A0G0C1D5"/>
<comment type="similarity">
    <text evidence="2 9">Belongs to the SecG family.</text>
</comment>
<dbReference type="Proteomes" id="UP000034778">
    <property type="component" value="Unassembled WGS sequence"/>
</dbReference>
<comment type="caution">
    <text evidence="9">Lacks conserved residue(s) required for the propagation of feature annotation.</text>
</comment>
<feature type="transmembrane region" description="Helical" evidence="9">
    <location>
        <begin position="53"/>
        <end position="70"/>
    </location>
</feature>
<dbReference type="Pfam" id="PF03840">
    <property type="entry name" value="SecG"/>
    <property type="match status" value="1"/>
</dbReference>
<sequence>MYYMKNTFQIIQSLSAFVLIIFVLLQVRGTGFGRSSNSSSFTRRGVEKMVFKLTFVVTAIFLIMSVILLFI</sequence>
<dbReference type="EMBL" id="LBOW01000004">
    <property type="protein sequence ID" value="KKP44990.1"/>
    <property type="molecule type" value="Genomic_DNA"/>
</dbReference>
<keyword evidence="3 9" id="KW-0813">Transport</keyword>
<dbReference type="NCBIfam" id="TIGR00810">
    <property type="entry name" value="secG"/>
    <property type="match status" value="1"/>
</dbReference>
<name>A0A0G0C1D5_9BACT</name>
<dbReference type="InterPro" id="IPR004692">
    <property type="entry name" value="SecG"/>
</dbReference>
<evidence type="ECO:0000256" key="6">
    <source>
        <dbReference type="ARBA" id="ARBA00022989"/>
    </source>
</evidence>
<reference evidence="10 11" key="1">
    <citation type="journal article" date="2015" name="Nature">
        <title>rRNA introns, odd ribosomes, and small enigmatic genomes across a large radiation of phyla.</title>
        <authorList>
            <person name="Brown C.T."/>
            <person name="Hug L.A."/>
            <person name="Thomas B.C."/>
            <person name="Sharon I."/>
            <person name="Castelle C.J."/>
            <person name="Singh A."/>
            <person name="Wilkins M.J."/>
            <person name="Williams K.H."/>
            <person name="Banfield J.F."/>
        </authorList>
    </citation>
    <scope>NUCLEOTIDE SEQUENCE [LARGE SCALE GENOMIC DNA]</scope>
</reference>
<evidence type="ECO:0000256" key="8">
    <source>
        <dbReference type="ARBA" id="ARBA00023136"/>
    </source>
</evidence>
<evidence type="ECO:0000256" key="5">
    <source>
        <dbReference type="ARBA" id="ARBA00022927"/>
    </source>
</evidence>
<dbReference type="GO" id="GO:0009306">
    <property type="term" value="P:protein secretion"/>
    <property type="evidence" value="ECO:0007669"/>
    <property type="project" value="UniProtKB-UniRule"/>
</dbReference>
<accession>A0A0G0C1D5</accession>
<keyword evidence="5 9" id="KW-0653">Protein transport</keyword>
<comment type="caution">
    <text evidence="10">The sequence shown here is derived from an EMBL/GenBank/DDBJ whole genome shotgun (WGS) entry which is preliminary data.</text>
</comment>
<evidence type="ECO:0000256" key="3">
    <source>
        <dbReference type="ARBA" id="ARBA00022448"/>
    </source>
</evidence>
<gene>
    <name evidence="10" type="ORF">UR35_C0004G0022</name>
</gene>
<proteinExistence type="inferred from homology"/>
<keyword evidence="4 9" id="KW-0812">Transmembrane</keyword>
<keyword evidence="7 9" id="KW-0811">Translocation</keyword>
<evidence type="ECO:0000256" key="9">
    <source>
        <dbReference type="RuleBase" id="RU365087"/>
    </source>
</evidence>
<evidence type="ECO:0000256" key="7">
    <source>
        <dbReference type="ARBA" id="ARBA00023010"/>
    </source>
</evidence>
<comment type="function">
    <text evidence="9">Involved in protein export. Participates in an early event of protein translocation.</text>
</comment>
<organism evidence="10 11">
    <name type="scientific">Candidatus Woesebacteria bacterium GW2011_GWB1_33_22</name>
    <dbReference type="NCBI Taxonomy" id="1618566"/>
    <lineage>
        <taxon>Bacteria</taxon>
        <taxon>Candidatus Woeseibacteriota</taxon>
    </lineage>
</organism>
<comment type="subcellular location">
    <subcellularLocation>
        <location evidence="9">Cell membrane</location>
        <topology evidence="9">Multi-pass membrane protein</topology>
    </subcellularLocation>
    <subcellularLocation>
        <location evidence="1">Membrane</location>
        <topology evidence="1">Multi-pass membrane protein</topology>
    </subcellularLocation>
</comment>
<dbReference type="STRING" id="1618566.UR35_C0004G0022"/>
<keyword evidence="6 9" id="KW-1133">Transmembrane helix</keyword>